<sequence>MSLFDDTPDPQEEKLFQTALRYLAIRPRSVGEMTGYLAKKSQDPAHISTVIDRLKQYRYLNDEEFARIFIENRKRNQPKSKFALTRELRQKGIRSQIISDLLDSYDDMQMAVTALAARYQRWHHLDPETRQKKAFNYLRYRGFNYEAIRFAWEQVAKDADFSG</sequence>
<dbReference type="Proteomes" id="UP000014216">
    <property type="component" value="Unassembled WGS sequence"/>
</dbReference>
<comment type="function">
    <text evidence="5">Modulates RecA activity.</text>
</comment>
<evidence type="ECO:0000313" key="10">
    <source>
        <dbReference type="Proteomes" id="UP000014216"/>
    </source>
</evidence>
<dbReference type="PANTHER" id="PTHR33602:SF1">
    <property type="entry name" value="REGULATORY PROTEIN RECX FAMILY PROTEIN"/>
    <property type="match status" value="1"/>
</dbReference>
<keyword evidence="10" id="KW-1185">Reference proteome</keyword>
<dbReference type="Pfam" id="PF02631">
    <property type="entry name" value="RecX_HTH2"/>
    <property type="match status" value="1"/>
</dbReference>
<dbReference type="RefSeq" id="WP_006966414.1">
    <property type="nucleotide sequence ID" value="NZ_APJX01000005.1"/>
</dbReference>
<dbReference type="InterPro" id="IPR036388">
    <property type="entry name" value="WH-like_DNA-bd_sf"/>
</dbReference>
<dbReference type="OrthoDB" id="5421057at2"/>
<dbReference type="InterPro" id="IPR003783">
    <property type="entry name" value="Regulatory_RecX"/>
</dbReference>
<comment type="subcellular location">
    <subcellularLocation>
        <location evidence="1 5">Cytoplasm</location>
    </subcellularLocation>
</comment>
<evidence type="ECO:0000259" key="6">
    <source>
        <dbReference type="Pfam" id="PF02631"/>
    </source>
</evidence>
<dbReference type="InterPro" id="IPR053925">
    <property type="entry name" value="RecX_HTH_3rd"/>
</dbReference>
<evidence type="ECO:0000259" key="8">
    <source>
        <dbReference type="Pfam" id="PF21982"/>
    </source>
</evidence>
<dbReference type="Pfam" id="PF21981">
    <property type="entry name" value="RecX_HTH3"/>
    <property type="match status" value="1"/>
</dbReference>
<dbReference type="PANTHER" id="PTHR33602">
    <property type="entry name" value="REGULATORY PROTEIN RECX FAMILY PROTEIN"/>
    <property type="match status" value="1"/>
</dbReference>
<accession>S0FX53</accession>
<dbReference type="EMBL" id="APJX01000005">
    <property type="protein sequence ID" value="EMS79305.1"/>
    <property type="molecule type" value="Genomic_DNA"/>
</dbReference>
<dbReference type="AlphaFoldDB" id="S0FX53"/>
<gene>
    <name evidence="5 9" type="primary">recX</name>
    <name evidence="9" type="ORF">Dpo_5c02310</name>
</gene>
<dbReference type="GO" id="GO:0005737">
    <property type="term" value="C:cytoplasm"/>
    <property type="evidence" value="ECO:0007669"/>
    <property type="project" value="UniProtKB-SubCell"/>
</dbReference>
<protein>
    <recommendedName>
        <fullName evidence="3 5">Regulatory protein RecX</fullName>
    </recommendedName>
</protein>
<evidence type="ECO:0000259" key="7">
    <source>
        <dbReference type="Pfam" id="PF21981"/>
    </source>
</evidence>
<keyword evidence="4 5" id="KW-0963">Cytoplasm</keyword>
<comment type="similarity">
    <text evidence="2 5">Belongs to the RecX family.</text>
</comment>
<evidence type="ECO:0000256" key="3">
    <source>
        <dbReference type="ARBA" id="ARBA00018111"/>
    </source>
</evidence>
<name>S0FX53_9BACT</name>
<evidence type="ECO:0000256" key="2">
    <source>
        <dbReference type="ARBA" id="ARBA00009695"/>
    </source>
</evidence>
<feature type="domain" description="RecX second three-helical" evidence="6">
    <location>
        <begin position="61"/>
        <end position="101"/>
    </location>
</feature>
<dbReference type="InterPro" id="IPR053926">
    <property type="entry name" value="RecX_HTH_1st"/>
</dbReference>
<evidence type="ECO:0000313" key="9">
    <source>
        <dbReference type="EMBL" id="EMS79305.1"/>
    </source>
</evidence>
<evidence type="ECO:0000256" key="4">
    <source>
        <dbReference type="ARBA" id="ARBA00022490"/>
    </source>
</evidence>
<dbReference type="Gene3D" id="1.10.10.10">
    <property type="entry name" value="Winged helix-like DNA-binding domain superfamily/Winged helix DNA-binding domain"/>
    <property type="match status" value="3"/>
</dbReference>
<dbReference type="GO" id="GO:0006282">
    <property type="term" value="P:regulation of DNA repair"/>
    <property type="evidence" value="ECO:0007669"/>
    <property type="project" value="UniProtKB-UniRule"/>
</dbReference>
<evidence type="ECO:0000256" key="5">
    <source>
        <dbReference type="HAMAP-Rule" id="MF_01114"/>
    </source>
</evidence>
<dbReference type="HAMAP" id="MF_01114">
    <property type="entry name" value="RecX"/>
    <property type="match status" value="1"/>
</dbReference>
<feature type="domain" description="RecX first three-helical" evidence="8">
    <location>
        <begin position="17"/>
        <end position="54"/>
    </location>
</feature>
<comment type="caution">
    <text evidence="9">The sequence shown here is derived from an EMBL/GenBank/DDBJ whole genome shotgun (WGS) entry which is preliminary data.</text>
</comment>
<dbReference type="Pfam" id="PF21982">
    <property type="entry name" value="RecX_HTH1"/>
    <property type="match status" value="1"/>
</dbReference>
<proteinExistence type="inferred from homology"/>
<evidence type="ECO:0000256" key="1">
    <source>
        <dbReference type="ARBA" id="ARBA00004496"/>
    </source>
</evidence>
<reference evidence="9 10" key="1">
    <citation type="journal article" date="2013" name="Genome Announc.">
        <title>Draft Genome Sequence of Desulfotignum phosphitoxidans DSM 13687 Strain FiPS-3.</title>
        <authorList>
            <person name="Poehlein A."/>
            <person name="Daniel R."/>
            <person name="Simeonova D.D."/>
        </authorList>
    </citation>
    <scope>NUCLEOTIDE SEQUENCE [LARGE SCALE GENOMIC DNA]</scope>
    <source>
        <strain evidence="9 10">DSM 13687</strain>
    </source>
</reference>
<organism evidence="9 10">
    <name type="scientific">Desulfotignum phosphitoxidans DSM 13687</name>
    <dbReference type="NCBI Taxonomy" id="1286635"/>
    <lineage>
        <taxon>Bacteria</taxon>
        <taxon>Pseudomonadati</taxon>
        <taxon>Thermodesulfobacteriota</taxon>
        <taxon>Desulfobacteria</taxon>
        <taxon>Desulfobacterales</taxon>
        <taxon>Desulfobacteraceae</taxon>
        <taxon>Desulfotignum</taxon>
    </lineage>
</organism>
<dbReference type="InterPro" id="IPR053924">
    <property type="entry name" value="RecX_HTH_2nd"/>
</dbReference>
<feature type="domain" description="RecX third three-helical" evidence="7">
    <location>
        <begin position="106"/>
        <end position="151"/>
    </location>
</feature>